<sequence length="441" mass="49807">MTALYLNPVFESASNHRYDTADYHTIDPIFGTEEEFSALCSEAKELGIRIMLDGVFSHTGADSRYFDKFSRYEDVGAYESESSPYRKWYTFHGDRDHYDCWWGFPTLPNVNELEPGYTAFITGDDGVLNHWARTGAHDWRLDVADELPDEFIRILRKRVKQNDPEGVLLGEVWEDCSNKYGPEGRRGYVNGDELDSAMNYPFTDAAIRFLTGHIDAYALDETLQTQREHYPKPFYEACLNLLSSHDIIRAATALAGAPDRNSVSRKIQAAFRPGEQEKQKGFRRLILATALQMALPGVPCVYYGDEAGMTGMADPFNRGTYPWGTENPETMAAFEALMHARRDSTALKRGLCRMGALSPEVFTLIRYLPESGQVALLMLNRSEREQSVSFRPEWLQQGPDGETQVSLPESMTDVLTGDAIRPENGECKTVLPPMTARLWIG</sequence>
<dbReference type="Gene3D" id="3.20.20.80">
    <property type="entry name" value="Glycosidases"/>
    <property type="match status" value="1"/>
</dbReference>
<dbReference type="GO" id="GO:0016798">
    <property type="term" value="F:hydrolase activity, acting on glycosyl bonds"/>
    <property type="evidence" value="ECO:0007669"/>
    <property type="project" value="UniProtKB-KW"/>
</dbReference>
<evidence type="ECO:0000259" key="3">
    <source>
        <dbReference type="SMART" id="SM00642"/>
    </source>
</evidence>
<organism evidence="4">
    <name type="scientific">bioreactor metagenome</name>
    <dbReference type="NCBI Taxonomy" id="1076179"/>
    <lineage>
        <taxon>unclassified sequences</taxon>
        <taxon>metagenomes</taxon>
        <taxon>ecological metagenomes</taxon>
    </lineage>
</organism>
<name>A0A645C0Z2_9ZZZZ</name>
<dbReference type="CDD" id="cd11338">
    <property type="entry name" value="AmyAc_CMD"/>
    <property type="match status" value="1"/>
</dbReference>
<evidence type="ECO:0000313" key="4">
    <source>
        <dbReference type="EMBL" id="MPM67634.1"/>
    </source>
</evidence>
<proteinExistence type="predicted"/>
<dbReference type="Pfam" id="PF00128">
    <property type="entry name" value="Alpha-amylase"/>
    <property type="match status" value="1"/>
</dbReference>
<dbReference type="InterPro" id="IPR006047">
    <property type="entry name" value="GH13_cat_dom"/>
</dbReference>
<dbReference type="SMART" id="SM00642">
    <property type="entry name" value="Aamy"/>
    <property type="match status" value="1"/>
</dbReference>
<dbReference type="InterPro" id="IPR017853">
    <property type="entry name" value="GH"/>
</dbReference>
<evidence type="ECO:0000256" key="1">
    <source>
        <dbReference type="ARBA" id="ARBA00022801"/>
    </source>
</evidence>
<accession>A0A645C0Z2</accession>
<dbReference type="EMBL" id="VSSQ01021801">
    <property type="protein sequence ID" value="MPM67634.1"/>
    <property type="molecule type" value="Genomic_DNA"/>
</dbReference>
<dbReference type="SUPFAM" id="SSF51445">
    <property type="entry name" value="(Trans)glycosidases"/>
    <property type="match status" value="1"/>
</dbReference>
<evidence type="ECO:0000256" key="2">
    <source>
        <dbReference type="ARBA" id="ARBA00023295"/>
    </source>
</evidence>
<dbReference type="PANTHER" id="PTHR10357">
    <property type="entry name" value="ALPHA-AMYLASE FAMILY MEMBER"/>
    <property type="match status" value="1"/>
</dbReference>
<gene>
    <name evidence="4" type="primary">apu_3</name>
    <name evidence="4" type="ORF">SDC9_114558</name>
</gene>
<keyword evidence="2" id="KW-0326">Glycosidase</keyword>
<dbReference type="AlphaFoldDB" id="A0A645C0Z2"/>
<reference evidence="4" key="1">
    <citation type="submission" date="2019-08" db="EMBL/GenBank/DDBJ databases">
        <authorList>
            <person name="Kucharzyk K."/>
            <person name="Murdoch R.W."/>
            <person name="Higgins S."/>
            <person name="Loffler F."/>
        </authorList>
    </citation>
    <scope>NUCLEOTIDE SEQUENCE</scope>
</reference>
<keyword evidence="1" id="KW-0378">Hydrolase</keyword>
<comment type="caution">
    <text evidence="4">The sequence shown here is derived from an EMBL/GenBank/DDBJ whole genome shotgun (WGS) entry which is preliminary data.</text>
</comment>
<dbReference type="GO" id="GO:0005975">
    <property type="term" value="P:carbohydrate metabolic process"/>
    <property type="evidence" value="ECO:0007669"/>
    <property type="project" value="InterPro"/>
</dbReference>
<feature type="domain" description="Glycosyl hydrolase family 13 catalytic" evidence="3">
    <location>
        <begin position="1"/>
        <end position="342"/>
    </location>
</feature>
<dbReference type="InterPro" id="IPR045857">
    <property type="entry name" value="O16G_dom_2"/>
</dbReference>
<dbReference type="Gene3D" id="3.90.400.10">
    <property type="entry name" value="Oligo-1,6-glucosidase, Domain 2"/>
    <property type="match status" value="1"/>
</dbReference>
<protein>
    <submittedName>
        <fullName evidence="4">Amylopullulanase</fullName>
    </submittedName>
</protein>
<dbReference type="PANTHER" id="PTHR10357:SF210">
    <property type="entry name" value="MALTODEXTRIN GLUCOSIDASE"/>
    <property type="match status" value="1"/>
</dbReference>